<dbReference type="GO" id="GO:0061630">
    <property type="term" value="F:ubiquitin protein ligase activity"/>
    <property type="evidence" value="ECO:0007669"/>
    <property type="project" value="UniProtKB-EC"/>
</dbReference>
<dbReference type="AlphaFoldDB" id="B4LDJ4"/>
<dbReference type="GO" id="GO:0016558">
    <property type="term" value="P:protein import into peroxisome matrix"/>
    <property type="evidence" value="ECO:0007669"/>
    <property type="project" value="InterPro"/>
</dbReference>
<evidence type="ECO:0000313" key="21">
    <source>
        <dbReference type="EMBL" id="EDW68932.2"/>
    </source>
</evidence>
<evidence type="ECO:0000256" key="2">
    <source>
        <dbReference type="ARBA" id="ARBA00004906"/>
    </source>
</evidence>
<comment type="subcellular location">
    <subcellularLocation>
        <location evidence="1">Peroxisome membrane</location>
        <topology evidence="1">Multi-pass membrane protein</topology>
    </subcellularLocation>
</comment>
<comment type="similarity">
    <text evidence="3">Belongs to the pex2/pex10/pex12 family.</text>
</comment>
<evidence type="ECO:0000256" key="19">
    <source>
        <dbReference type="PROSITE-ProRule" id="PRU00175"/>
    </source>
</evidence>
<reference evidence="21 22" key="1">
    <citation type="journal article" date="2007" name="Nature">
        <title>Evolution of genes and genomes on the Drosophila phylogeny.</title>
        <authorList>
            <consortium name="Drosophila 12 Genomes Consortium"/>
            <person name="Clark A.G."/>
            <person name="Eisen M.B."/>
            <person name="Smith D.R."/>
            <person name="Bergman C.M."/>
            <person name="Oliver B."/>
            <person name="Markow T.A."/>
            <person name="Kaufman T.C."/>
            <person name="Kellis M."/>
            <person name="Gelbart W."/>
            <person name="Iyer V.N."/>
            <person name="Pollard D.A."/>
            <person name="Sackton T.B."/>
            <person name="Larracuente A.M."/>
            <person name="Singh N.D."/>
            <person name="Abad J.P."/>
            <person name="Abt D.N."/>
            <person name="Adryan B."/>
            <person name="Aguade M."/>
            <person name="Akashi H."/>
            <person name="Anderson W.W."/>
            <person name="Aquadro C.F."/>
            <person name="Ardell D.H."/>
            <person name="Arguello R."/>
            <person name="Artieri C.G."/>
            <person name="Barbash D.A."/>
            <person name="Barker D."/>
            <person name="Barsanti P."/>
            <person name="Batterham P."/>
            <person name="Batzoglou S."/>
            <person name="Begun D."/>
            <person name="Bhutkar A."/>
            <person name="Blanco E."/>
            <person name="Bosak S.A."/>
            <person name="Bradley R.K."/>
            <person name="Brand A.D."/>
            <person name="Brent M.R."/>
            <person name="Brooks A.N."/>
            <person name="Brown R.H."/>
            <person name="Butlin R.K."/>
            <person name="Caggese C."/>
            <person name="Calvi B.R."/>
            <person name="Bernardo de Carvalho A."/>
            <person name="Caspi A."/>
            <person name="Castrezana S."/>
            <person name="Celniker S.E."/>
            <person name="Chang J.L."/>
            <person name="Chapple C."/>
            <person name="Chatterji S."/>
            <person name="Chinwalla A."/>
            <person name="Civetta A."/>
            <person name="Clifton S.W."/>
            <person name="Comeron J.M."/>
            <person name="Costello J.C."/>
            <person name="Coyne J.A."/>
            <person name="Daub J."/>
            <person name="David R.G."/>
            <person name="Delcher A.L."/>
            <person name="Delehaunty K."/>
            <person name="Do C.B."/>
            <person name="Ebling H."/>
            <person name="Edwards K."/>
            <person name="Eickbush T."/>
            <person name="Evans J.D."/>
            <person name="Filipski A."/>
            <person name="Findeiss S."/>
            <person name="Freyhult E."/>
            <person name="Fulton L."/>
            <person name="Fulton R."/>
            <person name="Garcia A.C."/>
            <person name="Gardiner A."/>
            <person name="Garfield D.A."/>
            <person name="Garvin B.E."/>
            <person name="Gibson G."/>
            <person name="Gilbert D."/>
            <person name="Gnerre S."/>
            <person name="Godfrey J."/>
            <person name="Good R."/>
            <person name="Gotea V."/>
            <person name="Gravely B."/>
            <person name="Greenberg A.J."/>
            <person name="Griffiths-Jones S."/>
            <person name="Gross S."/>
            <person name="Guigo R."/>
            <person name="Gustafson E.A."/>
            <person name="Haerty W."/>
            <person name="Hahn M.W."/>
            <person name="Halligan D.L."/>
            <person name="Halpern A.L."/>
            <person name="Halter G.M."/>
            <person name="Han M.V."/>
            <person name="Heger A."/>
            <person name="Hillier L."/>
            <person name="Hinrichs A.S."/>
            <person name="Holmes I."/>
            <person name="Hoskins R.A."/>
            <person name="Hubisz M.J."/>
            <person name="Hultmark D."/>
            <person name="Huntley M.A."/>
            <person name="Jaffe D.B."/>
            <person name="Jagadeeshan S."/>
            <person name="Jeck W.R."/>
            <person name="Johnson J."/>
            <person name="Jones C.D."/>
            <person name="Jordan W.C."/>
            <person name="Karpen G.H."/>
            <person name="Kataoka E."/>
            <person name="Keightley P.D."/>
            <person name="Kheradpour P."/>
            <person name="Kirkness E.F."/>
            <person name="Koerich L.B."/>
            <person name="Kristiansen K."/>
            <person name="Kudrna D."/>
            <person name="Kulathinal R.J."/>
            <person name="Kumar S."/>
            <person name="Kwok R."/>
            <person name="Lander E."/>
            <person name="Langley C.H."/>
            <person name="Lapoint R."/>
            <person name="Lazzaro B.P."/>
            <person name="Lee S.J."/>
            <person name="Levesque L."/>
            <person name="Li R."/>
            <person name="Lin C.F."/>
            <person name="Lin M.F."/>
            <person name="Lindblad-Toh K."/>
            <person name="Llopart A."/>
            <person name="Long M."/>
            <person name="Low L."/>
            <person name="Lozovsky E."/>
            <person name="Lu J."/>
            <person name="Luo M."/>
            <person name="Machado C.A."/>
            <person name="Makalowski W."/>
            <person name="Marzo M."/>
            <person name="Matsuda M."/>
            <person name="Matzkin L."/>
            <person name="McAllister B."/>
            <person name="McBride C.S."/>
            <person name="McKernan B."/>
            <person name="McKernan K."/>
            <person name="Mendez-Lago M."/>
            <person name="Minx P."/>
            <person name="Mollenhauer M.U."/>
            <person name="Montooth K."/>
            <person name="Mount S.M."/>
            <person name="Mu X."/>
            <person name="Myers E."/>
            <person name="Negre B."/>
            <person name="Newfeld S."/>
            <person name="Nielsen R."/>
            <person name="Noor M.A."/>
            <person name="O'Grady P."/>
            <person name="Pachter L."/>
            <person name="Papaceit M."/>
            <person name="Parisi M.J."/>
            <person name="Parisi M."/>
            <person name="Parts L."/>
            <person name="Pedersen J.S."/>
            <person name="Pesole G."/>
            <person name="Phillippy A.M."/>
            <person name="Ponting C.P."/>
            <person name="Pop M."/>
            <person name="Porcelli D."/>
            <person name="Powell J.R."/>
            <person name="Prohaska S."/>
            <person name="Pruitt K."/>
            <person name="Puig M."/>
            <person name="Quesneville H."/>
            <person name="Ram K.R."/>
            <person name="Rand D."/>
            <person name="Rasmussen M.D."/>
            <person name="Reed L.K."/>
            <person name="Reenan R."/>
            <person name="Reily A."/>
            <person name="Remington K.A."/>
            <person name="Rieger T.T."/>
            <person name="Ritchie M.G."/>
            <person name="Robin C."/>
            <person name="Rogers Y.H."/>
            <person name="Rohde C."/>
            <person name="Rozas J."/>
            <person name="Rubenfield M.J."/>
            <person name="Ruiz A."/>
            <person name="Russo S."/>
            <person name="Salzberg S.L."/>
            <person name="Sanchez-Gracia A."/>
            <person name="Saranga D.J."/>
            <person name="Sato H."/>
            <person name="Schaeffer S.W."/>
            <person name="Schatz M.C."/>
            <person name="Schlenke T."/>
            <person name="Schwartz R."/>
            <person name="Segarra C."/>
            <person name="Singh R.S."/>
            <person name="Sirot L."/>
            <person name="Sirota M."/>
            <person name="Sisneros N.B."/>
            <person name="Smith C.D."/>
            <person name="Smith T.F."/>
            <person name="Spieth J."/>
            <person name="Stage D.E."/>
            <person name="Stark A."/>
            <person name="Stephan W."/>
            <person name="Strausberg R.L."/>
            <person name="Strempel S."/>
            <person name="Sturgill D."/>
            <person name="Sutton G."/>
            <person name="Sutton G.G."/>
            <person name="Tao W."/>
            <person name="Teichmann S."/>
            <person name="Tobari Y.N."/>
            <person name="Tomimura Y."/>
            <person name="Tsolas J.M."/>
            <person name="Valente V.L."/>
            <person name="Venter E."/>
            <person name="Venter J.C."/>
            <person name="Vicario S."/>
            <person name="Vieira F.G."/>
            <person name="Vilella A.J."/>
            <person name="Villasante A."/>
            <person name="Walenz B."/>
            <person name="Wang J."/>
            <person name="Wasserman M."/>
            <person name="Watts T."/>
            <person name="Wilson D."/>
            <person name="Wilson R.K."/>
            <person name="Wing R.A."/>
            <person name="Wolfner M.F."/>
            <person name="Wong A."/>
            <person name="Wong G.K."/>
            <person name="Wu C.I."/>
            <person name="Wu G."/>
            <person name="Yamamoto D."/>
            <person name="Yang H.P."/>
            <person name="Yang S.P."/>
            <person name="Yorke J.A."/>
            <person name="Yoshida K."/>
            <person name="Zdobnov E."/>
            <person name="Zhang P."/>
            <person name="Zhang Y."/>
            <person name="Zimin A.V."/>
            <person name="Baldwin J."/>
            <person name="Abdouelleil A."/>
            <person name="Abdulkadir J."/>
            <person name="Abebe A."/>
            <person name="Abera B."/>
            <person name="Abreu J."/>
            <person name="Acer S.C."/>
            <person name="Aftuck L."/>
            <person name="Alexander A."/>
            <person name="An P."/>
            <person name="Anderson E."/>
            <person name="Anderson S."/>
            <person name="Arachi H."/>
            <person name="Azer M."/>
            <person name="Bachantsang P."/>
            <person name="Barry A."/>
            <person name="Bayul T."/>
            <person name="Berlin A."/>
            <person name="Bessette D."/>
            <person name="Bloom T."/>
            <person name="Blye J."/>
            <person name="Boguslavskiy L."/>
            <person name="Bonnet C."/>
            <person name="Boukhgalter B."/>
            <person name="Bourzgui I."/>
            <person name="Brown A."/>
            <person name="Cahill P."/>
            <person name="Channer S."/>
            <person name="Cheshatsang Y."/>
            <person name="Chuda L."/>
            <person name="Citroen M."/>
            <person name="Collymore A."/>
            <person name="Cooke P."/>
            <person name="Costello M."/>
            <person name="D'Aco K."/>
            <person name="Daza R."/>
            <person name="De Haan G."/>
            <person name="DeGray S."/>
            <person name="DeMaso C."/>
            <person name="Dhargay N."/>
            <person name="Dooley K."/>
            <person name="Dooley E."/>
            <person name="Doricent M."/>
            <person name="Dorje P."/>
            <person name="Dorjee K."/>
            <person name="Dupes A."/>
            <person name="Elong R."/>
            <person name="Falk J."/>
            <person name="Farina A."/>
            <person name="Faro S."/>
            <person name="Ferguson D."/>
            <person name="Fisher S."/>
            <person name="Foley C.D."/>
            <person name="Franke A."/>
            <person name="Friedrich D."/>
            <person name="Gadbois L."/>
            <person name="Gearin G."/>
            <person name="Gearin C.R."/>
            <person name="Giannoukos G."/>
            <person name="Goode T."/>
            <person name="Graham J."/>
            <person name="Grandbois E."/>
            <person name="Grewal S."/>
            <person name="Gyaltsen K."/>
            <person name="Hafez N."/>
            <person name="Hagos B."/>
            <person name="Hall J."/>
            <person name="Henson C."/>
            <person name="Hollinger A."/>
            <person name="Honan T."/>
            <person name="Huard M.D."/>
            <person name="Hughes L."/>
            <person name="Hurhula B."/>
            <person name="Husby M.E."/>
            <person name="Kamat A."/>
            <person name="Kanga B."/>
            <person name="Kashin S."/>
            <person name="Khazanovich D."/>
            <person name="Kisner P."/>
            <person name="Lance K."/>
            <person name="Lara M."/>
            <person name="Lee W."/>
            <person name="Lennon N."/>
            <person name="Letendre F."/>
            <person name="LeVine R."/>
            <person name="Lipovsky A."/>
            <person name="Liu X."/>
            <person name="Liu J."/>
            <person name="Liu S."/>
            <person name="Lokyitsang T."/>
            <person name="Lokyitsang Y."/>
            <person name="Lubonja R."/>
            <person name="Lui A."/>
            <person name="MacDonald P."/>
            <person name="Magnisalis V."/>
            <person name="Maru K."/>
            <person name="Matthews C."/>
            <person name="McCusker W."/>
            <person name="McDonough S."/>
            <person name="Mehta T."/>
            <person name="Meldrim J."/>
            <person name="Meneus L."/>
            <person name="Mihai O."/>
            <person name="Mihalev A."/>
            <person name="Mihova T."/>
            <person name="Mittelman R."/>
            <person name="Mlenga V."/>
            <person name="Montmayeur A."/>
            <person name="Mulrain L."/>
            <person name="Navidi A."/>
            <person name="Naylor J."/>
            <person name="Negash T."/>
            <person name="Nguyen T."/>
            <person name="Nguyen N."/>
            <person name="Nicol R."/>
            <person name="Norbu C."/>
            <person name="Norbu N."/>
            <person name="Novod N."/>
            <person name="O'Neill B."/>
            <person name="Osman S."/>
            <person name="Markiewicz E."/>
            <person name="Oyono O.L."/>
            <person name="Patti C."/>
            <person name="Phunkhang P."/>
            <person name="Pierre F."/>
            <person name="Priest M."/>
            <person name="Raghuraman S."/>
            <person name="Rege F."/>
            <person name="Reyes R."/>
            <person name="Rise C."/>
            <person name="Rogov P."/>
            <person name="Ross K."/>
            <person name="Ryan E."/>
            <person name="Settipalli S."/>
            <person name="Shea T."/>
            <person name="Sherpa N."/>
            <person name="Shi L."/>
            <person name="Shih D."/>
            <person name="Sparrow T."/>
            <person name="Spaulding J."/>
            <person name="Stalker J."/>
            <person name="Stange-Thomann N."/>
            <person name="Stavropoulos S."/>
            <person name="Stone C."/>
            <person name="Strader C."/>
            <person name="Tesfaye S."/>
            <person name="Thomson T."/>
            <person name="Thoulutsang Y."/>
            <person name="Thoulutsang D."/>
            <person name="Topham K."/>
            <person name="Topping I."/>
            <person name="Tsamla T."/>
            <person name="Vassiliev H."/>
            <person name="Vo A."/>
            <person name="Wangchuk T."/>
            <person name="Wangdi T."/>
            <person name="Weiand M."/>
            <person name="Wilkinson J."/>
            <person name="Wilson A."/>
            <person name="Yadav S."/>
            <person name="Young G."/>
            <person name="Yu Q."/>
            <person name="Zembek L."/>
            <person name="Zhong D."/>
            <person name="Zimmer A."/>
            <person name="Zwirko Z."/>
            <person name="Jaffe D.B."/>
            <person name="Alvarez P."/>
            <person name="Brockman W."/>
            <person name="Butler J."/>
            <person name="Chin C."/>
            <person name="Gnerre S."/>
            <person name="Grabherr M."/>
            <person name="Kleber M."/>
            <person name="Mauceli E."/>
            <person name="MacCallum I."/>
        </authorList>
    </citation>
    <scope>NUCLEOTIDE SEQUENCE [LARGE SCALE GENOMIC DNA]</scope>
    <source>
        <strain evidence="22">Tucson 15010-1051.87</strain>
    </source>
</reference>
<keyword evidence="8 19" id="KW-0863">Zinc-finger</keyword>
<dbReference type="GO" id="GO:0005778">
    <property type="term" value="C:peroxisomal membrane"/>
    <property type="evidence" value="ECO:0007669"/>
    <property type="project" value="UniProtKB-SubCell"/>
</dbReference>
<accession>B4LDJ4</accession>
<name>B4LDJ4_DROVI</name>
<evidence type="ECO:0000256" key="1">
    <source>
        <dbReference type="ARBA" id="ARBA00004585"/>
    </source>
</evidence>
<evidence type="ECO:0000256" key="17">
    <source>
        <dbReference type="ARBA" id="ARBA00034523"/>
    </source>
</evidence>
<dbReference type="OrthoDB" id="1701437at2759"/>
<gene>
    <name evidence="21" type="primary">Dvir\GJ12964</name>
    <name evidence="21" type="ORF">Dvir_GJ12964</name>
</gene>
<evidence type="ECO:0000256" key="15">
    <source>
        <dbReference type="ARBA" id="ARBA00032511"/>
    </source>
</evidence>
<evidence type="ECO:0000256" key="18">
    <source>
        <dbReference type="ARBA" id="ARBA00034543"/>
    </source>
</evidence>
<evidence type="ECO:0000256" key="3">
    <source>
        <dbReference type="ARBA" id="ARBA00008704"/>
    </source>
</evidence>
<keyword evidence="12" id="KW-1133">Transmembrane helix</keyword>
<keyword evidence="22" id="KW-1185">Reference proteome</keyword>
<comment type="catalytic activity">
    <reaction evidence="16">
        <text>[E2 ubiquitin-conjugating enzyme]-S-ubiquitinyl-L-cysteine + [acceptor protein]-L-cysteine = [E2 ubiquitin-conjugating enzyme]-L-cysteine + [acceptor protein]-S-ubiquitinyl-L-cysteine.</text>
        <dbReference type="EC" id="2.3.2.36"/>
    </reaction>
</comment>
<dbReference type="InterPro" id="IPR045859">
    <property type="entry name" value="RING-HC_PEX2"/>
</dbReference>
<keyword evidence="13" id="KW-0472">Membrane</keyword>
<evidence type="ECO:0000313" key="22">
    <source>
        <dbReference type="Proteomes" id="UP000008792"/>
    </source>
</evidence>
<evidence type="ECO:0000256" key="13">
    <source>
        <dbReference type="ARBA" id="ARBA00023136"/>
    </source>
</evidence>
<keyword evidence="4" id="KW-0813">Transport</keyword>
<dbReference type="PANTHER" id="PTHR48178:SF1">
    <property type="entry name" value="PEROXISOME BIOGENESIS FACTOR 2"/>
    <property type="match status" value="1"/>
</dbReference>
<dbReference type="PROSITE" id="PS50089">
    <property type="entry name" value="ZF_RING_2"/>
    <property type="match status" value="1"/>
</dbReference>
<feature type="domain" description="RING-type" evidence="20">
    <location>
        <begin position="258"/>
        <end position="297"/>
    </location>
</feature>
<dbReference type="Proteomes" id="UP000008792">
    <property type="component" value="Unassembled WGS sequence"/>
</dbReference>
<dbReference type="EC" id="2.3.2.36" evidence="17"/>
<dbReference type="Gene3D" id="3.30.40.10">
    <property type="entry name" value="Zinc/RING finger domain, C3HC4 (zinc finger)"/>
    <property type="match status" value="1"/>
</dbReference>
<keyword evidence="10" id="KW-0862">Zinc</keyword>
<protein>
    <recommendedName>
        <fullName evidence="18">Peroxisome biogenesis factor 2</fullName>
        <ecNumber evidence="17">2.3.2.36</ecNumber>
    </recommendedName>
    <alternativeName>
        <fullName evidence="15">Peroxin-2</fullName>
    </alternativeName>
</protein>
<keyword evidence="14" id="KW-0576">Peroxisome</keyword>
<evidence type="ECO:0000256" key="14">
    <source>
        <dbReference type="ARBA" id="ARBA00023140"/>
    </source>
</evidence>
<evidence type="ECO:0000256" key="12">
    <source>
        <dbReference type="ARBA" id="ARBA00022989"/>
    </source>
</evidence>
<dbReference type="InParanoid" id="B4LDJ4"/>
<evidence type="ECO:0000256" key="10">
    <source>
        <dbReference type="ARBA" id="ARBA00022833"/>
    </source>
</evidence>
<evidence type="ECO:0000256" key="6">
    <source>
        <dbReference type="ARBA" id="ARBA00022692"/>
    </source>
</evidence>
<dbReference type="GO" id="GO:0008270">
    <property type="term" value="F:zinc ion binding"/>
    <property type="evidence" value="ECO:0007669"/>
    <property type="project" value="UniProtKB-KW"/>
</dbReference>
<evidence type="ECO:0000256" key="8">
    <source>
        <dbReference type="ARBA" id="ARBA00022771"/>
    </source>
</evidence>
<sequence>MLQRGVAAGRVQQANANEAQVNKMLAKNKYVPRVNQIDAIYLNKDISRMIRDNLLENLQAISPVLFIKIQPELDLLIQSAIWFGSVGKRCSTFGQQLLVLAYDAEKLTVSRLALHFALTVLPGYVKSWEEKRLSRHVEWFSRAITWTENSALVLNVLNYFRFLKTGRKPTLIDYLLGLDYISLRNNQRRDIGYKYLTRELLWGGFMEILGLLLPIINFRKIQRLLKAGFFGEEGQHARRRESVTRELVAAKMTTNTTCSYCGERPTLPHHMGCGHIYCYYCLSANLMTDANFSCVKCGASCPESGVQSV</sequence>
<proteinExistence type="inferred from homology"/>
<evidence type="ECO:0000256" key="4">
    <source>
        <dbReference type="ARBA" id="ARBA00022448"/>
    </source>
</evidence>
<dbReference type="CDD" id="cd16526">
    <property type="entry name" value="RING-HC_PEX2"/>
    <property type="match status" value="1"/>
</dbReference>
<evidence type="ECO:0000256" key="11">
    <source>
        <dbReference type="ARBA" id="ARBA00022927"/>
    </source>
</evidence>
<dbReference type="PROSITE" id="PS00518">
    <property type="entry name" value="ZF_RING_1"/>
    <property type="match status" value="1"/>
</dbReference>
<dbReference type="Pfam" id="PF04757">
    <property type="entry name" value="Pex2_Pex12"/>
    <property type="match status" value="1"/>
</dbReference>
<evidence type="ECO:0000256" key="5">
    <source>
        <dbReference type="ARBA" id="ARBA00022679"/>
    </source>
</evidence>
<dbReference type="EMBL" id="CH940647">
    <property type="protein sequence ID" value="EDW68932.2"/>
    <property type="molecule type" value="Genomic_DNA"/>
</dbReference>
<dbReference type="InterPro" id="IPR013083">
    <property type="entry name" value="Znf_RING/FYVE/PHD"/>
</dbReference>
<evidence type="ECO:0000259" key="20">
    <source>
        <dbReference type="PROSITE" id="PS50089"/>
    </source>
</evidence>
<dbReference type="InterPro" id="IPR001841">
    <property type="entry name" value="Znf_RING"/>
</dbReference>
<dbReference type="InterPro" id="IPR006845">
    <property type="entry name" value="Pex_N"/>
</dbReference>
<dbReference type="SUPFAM" id="SSF57850">
    <property type="entry name" value="RING/U-box"/>
    <property type="match status" value="1"/>
</dbReference>
<keyword evidence="7" id="KW-0479">Metal-binding</keyword>
<dbReference type="PANTHER" id="PTHR48178">
    <property type="entry name" value="PEROXISOME BIOGENESIS FACTOR 2"/>
    <property type="match status" value="1"/>
</dbReference>
<keyword evidence="9" id="KW-0833">Ubl conjugation pathway</keyword>
<dbReference type="HOGENOM" id="CLU_024591_3_1_1"/>
<dbReference type="InterPro" id="IPR017907">
    <property type="entry name" value="Znf_RING_CS"/>
</dbReference>
<dbReference type="STRING" id="7244.B4LDJ4"/>
<evidence type="ECO:0000256" key="16">
    <source>
        <dbReference type="ARBA" id="ARBA00034438"/>
    </source>
</evidence>
<keyword evidence="11" id="KW-0653">Protein transport</keyword>
<dbReference type="FunCoup" id="B4LDJ4">
    <property type="interactions" value="1124"/>
</dbReference>
<dbReference type="eggNOG" id="KOG2879">
    <property type="taxonomic scope" value="Eukaryota"/>
</dbReference>
<dbReference type="InterPro" id="IPR025654">
    <property type="entry name" value="PEX2/10"/>
</dbReference>
<evidence type="ECO:0000256" key="7">
    <source>
        <dbReference type="ARBA" id="ARBA00022723"/>
    </source>
</evidence>
<keyword evidence="6" id="KW-0812">Transmembrane</keyword>
<organism evidence="21 22">
    <name type="scientific">Drosophila virilis</name>
    <name type="common">Fruit fly</name>
    <dbReference type="NCBI Taxonomy" id="7244"/>
    <lineage>
        <taxon>Eukaryota</taxon>
        <taxon>Metazoa</taxon>
        <taxon>Ecdysozoa</taxon>
        <taxon>Arthropoda</taxon>
        <taxon>Hexapoda</taxon>
        <taxon>Insecta</taxon>
        <taxon>Pterygota</taxon>
        <taxon>Neoptera</taxon>
        <taxon>Endopterygota</taxon>
        <taxon>Diptera</taxon>
        <taxon>Brachycera</taxon>
        <taxon>Muscomorpha</taxon>
        <taxon>Ephydroidea</taxon>
        <taxon>Drosophilidae</taxon>
        <taxon>Drosophila</taxon>
    </lineage>
</organism>
<evidence type="ECO:0000256" key="9">
    <source>
        <dbReference type="ARBA" id="ARBA00022786"/>
    </source>
</evidence>
<keyword evidence="5" id="KW-0808">Transferase</keyword>
<comment type="pathway">
    <text evidence="2">Protein modification; protein ubiquitination.</text>
</comment>